<comment type="caution">
    <text evidence="3">The sequence shown here is derived from an EMBL/GenBank/DDBJ whole genome shotgun (WGS) entry which is preliminary data.</text>
</comment>
<proteinExistence type="predicted"/>
<evidence type="ECO:0000259" key="2">
    <source>
        <dbReference type="Pfam" id="PF02018"/>
    </source>
</evidence>
<keyword evidence="4" id="KW-1185">Reference proteome</keyword>
<dbReference type="AlphaFoldDB" id="A0A7W9W8D6"/>
<dbReference type="EMBL" id="JACHGW010000006">
    <property type="protein sequence ID" value="MBB6053434.1"/>
    <property type="molecule type" value="Genomic_DNA"/>
</dbReference>
<dbReference type="InterPro" id="IPR008979">
    <property type="entry name" value="Galactose-bd-like_sf"/>
</dbReference>
<protein>
    <recommendedName>
        <fullName evidence="2">CBM-cenC domain-containing protein</fullName>
    </recommendedName>
</protein>
<evidence type="ECO:0000313" key="3">
    <source>
        <dbReference type="EMBL" id="MBB6053434.1"/>
    </source>
</evidence>
<evidence type="ECO:0000313" key="4">
    <source>
        <dbReference type="Proteomes" id="UP000520814"/>
    </source>
</evidence>
<sequence>MRIIIKPLGLAILGLAAVAGIALPRFLQPQSQATTTSTTTSAVPSASGNLLDPGGWQAYGAEGGEQVSSPLESLPPGVTGAAGIRIETKKFTNQPWSVGYTQSMIAAFKDKEPVTLSFWARAHEPQHVRIAMQFPTHGYHECWFKEEQLTTEWKQYTYKFTTEAFQPKEGSMAFQTGFRAGWVELAAITLTRGN</sequence>
<name>A0A7W9W8D6_ARMRO</name>
<gene>
    <name evidence="3" type="ORF">HNQ39_005268</name>
</gene>
<dbReference type="Proteomes" id="UP000520814">
    <property type="component" value="Unassembled WGS sequence"/>
</dbReference>
<evidence type="ECO:0000256" key="1">
    <source>
        <dbReference type="ARBA" id="ARBA00022801"/>
    </source>
</evidence>
<dbReference type="RefSeq" id="WP_184203527.1">
    <property type="nucleotide sequence ID" value="NZ_JACHGW010000006.1"/>
</dbReference>
<organism evidence="3 4">
    <name type="scientific">Armatimonas rosea</name>
    <dbReference type="NCBI Taxonomy" id="685828"/>
    <lineage>
        <taxon>Bacteria</taxon>
        <taxon>Bacillati</taxon>
        <taxon>Armatimonadota</taxon>
        <taxon>Armatimonadia</taxon>
        <taxon>Armatimonadales</taxon>
        <taxon>Armatimonadaceae</taxon>
        <taxon>Armatimonas</taxon>
    </lineage>
</organism>
<keyword evidence="1" id="KW-0378">Hydrolase</keyword>
<dbReference type="InterPro" id="IPR003305">
    <property type="entry name" value="CenC_carb-bd"/>
</dbReference>
<dbReference type="SUPFAM" id="SSF49785">
    <property type="entry name" value="Galactose-binding domain-like"/>
    <property type="match status" value="1"/>
</dbReference>
<dbReference type="Gene3D" id="2.60.120.260">
    <property type="entry name" value="Galactose-binding domain-like"/>
    <property type="match status" value="1"/>
</dbReference>
<dbReference type="GO" id="GO:0016798">
    <property type="term" value="F:hydrolase activity, acting on glycosyl bonds"/>
    <property type="evidence" value="ECO:0007669"/>
    <property type="project" value="InterPro"/>
</dbReference>
<feature type="domain" description="CBM-cenC" evidence="2">
    <location>
        <begin position="54"/>
        <end position="177"/>
    </location>
</feature>
<dbReference type="Pfam" id="PF02018">
    <property type="entry name" value="CBM_4_9"/>
    <property type="match status" value="1"/>
</dbReference>
<accession>A0A7W9W8D6</accession>
<reference evidence="3 4" key="1">
    <citation type="submission" date="2020-08" db="EMBL/GenBank/DDBJ databases">
        <title>Genomic Encyclopedia of Type Strains, Phase IV (KMG-IV): sequencing the most valuable type-strain genomes for metagenomic binning, comparative biology and taxonomic classification.</title>
        <authorList>
            <person name="Goeker M."/>
        </authorList>
    </citation>
    <scope>NUCLEOTIDE SEQUENCE [LARGE SCALE GENOMIC DNA]</scope>
    <source>
        <strain evidence="3 4">DSM 23562</strain>
    </source>
</reference>